<evidence type="ECO:0000259" key="2">
    <source>
        <dbReference type="Pfam" id="PF05048"/>
    </source>
</evidence>
<gene>
    <name evidence="3" type="ORF">I7412_20515</name>
</gene>
<sequence>MTLLTAVVLSVTVGRDYQPLRSTTQPFHRHSQDPSFDPISNVLRGLPPNTINNQSSTPDQAIRAMAVSQAEIALLAGGRLIRTIPLATPATGLPELAAAVGDPSWLEYDGGGQVTVRAALVVVGGAALGIAAPVRDVVLESRRGVLLGADGAALALDGVHVRPSSAHPDPDWRAVDQNQPFVFANNDATLVISNSHLSHIGRDWNSSYGISWADGSTGSITNSEVDNTFIGVYTDKARDITVANNWFHDNTLYGIDPHSGSTGIVVRQNLSERNGRHGIIFSEDVTGSLVENNITRNNHLNGIMMDAGSTGNRIVGNTATGNRGDGIVLASSPDNVLERNIVTHNRVGIHVHGDGGTEGITIRDNHVAGNQLASQGIALAGNDVIDNGDQWRPRVLAVIWSLVPITVVLLVSGTAVLRRRRGRSGSRRTRVTAVGARA</sequence>
<organism evidence="3 4">
    <name type="scientific">Frankia nepalensis</name>
    <dbReference type="NCBI Taxonomy" id="1836974"/>
    <lineage>
        <taxon>Bacteria</taxon>
        <taxon>Bacillati</taxon>
        <taxon>Actinomycetota</taxon>
        <taxon>Actinomycetes</taxon>
        <taxon>Frankiales</taxon>
        <taxon>Frankiaceae</taxon>
        <taxon>Frankia</taxon>
    </lineage>
</organism>
<dbReference type="Pfam" id="PF05048">
    <property type="entry name" value="NosD"/>
    <property type="match status" value="1"/>
</dbReference>
<dbReference type="EMBL" id="JAEACQ010000230">
    <property type="protein sequence ID" value="MBL7629507.1"/>
    <property type="molecule type" value="Genomic_DNA"/>
</dbReference>
<keyword evidence="1" id="KW-0812">Transmembrane</keyword>
<evidence type="ECO:0000313" key="4">
    <source>
        <dbReference type="Proteomes" id="UP000604475"/>
    </source>
</evidence>
<feature type="domain" description="Periplasmic copper-binding protein NosD beta helix" evidence="2">
    <location>
        <begin position="261"/>
        <end position="371"/>
    </location>
</feature>
<dbReference type="InterPro" id="IPR006626">
    <property type="entry name" value="PbH1"/>
</dbReference>
<keyword evidence="1" id="KW-1133">Transmembrane helix</keyword>
<reference evidence="3" key="1">
    <citation type="submission" date="2020-12" db="EMBL/GenBank/DDBJ databases">
        <title>Genomic characterization of non-nitrogen-fixing Frankia strains.</title>
        <authorList>
            <person name="Carlos-Shanley C."/>
            <person name="Guerra T."/>
            <person name="Hahn D."/>
        </authorList>
    </citation>
    <scope>NUCLEOTIDE SEQUENCE</scope>
    <source>
        <strain evidence="3">CN6</strain>
    </source>
</reference>
<accession>A0A937UPU9</accession>
<dbReference type="InterPro" id="IPR022441">
    <property type="entry name" value="Para_beta_helix_rpt-2"/>
</dbReference>
<protein>
    <submittedName>
        <fullName evidence="3">Right-handed parallel beta-helix repeat-containing protein</fullName>
    </submittedName>
</protein>
<dbReference type="Gene3D" id="2.160.20.10">
    <property type="entry name" value="Single-stranded right-handed beta-helix, Pectin lyase-like"/>
    <property type="match status" value="1"/>
</dbReference>
<proteinExistence type="predicted"/>
<evidence type="ECO:0000256" key="1">
    <source>
        <dbReference type="SAM" id="Phobius"/>
    </source>
</evidence>
<dbReference type="InterPro" id="IPR012334">
    <property type="entry name" value="Pectin_lyas_fold"/>
</dbReference>
<dbReference type="SMART" id="SM00710">
    <property type="entry name" value="PbH1"/>
    <property type="match status" value="8"/>
</dbReference>
<dbReference type="InterPro" id="IPR011050">
    <property type="entry name" value="Pectin_lyase_fold/virulence"/>
</dbReference>
<dbReference type="InterPro" id="IPR007742">
    <property type="entry name" value="NosD_dom"/>
</dbReference>
<name>A0A937UPU9_9ACTN</name>
<keyword evidence="4" id="KW-1185">Reference proteome</keyword>
<comment type="caution">
    <text evidence="3">The sequence shown here is derived from an EMBL/GenBank/DDBJ whole genome shotgun (WGS) entry which is preliminary data.</text>
</comment>
<keyword evidence="1" id="KW-0472">Membrane</keyword>
<dbReference type="SUPFAM" id="SSF51126">
    <property type="entry name" value="Pectin lyase-like"/>
    <property type="match status" value="1"/>
</dbReference>
<dbReference type="Proteomes" id="UP000604475">
    <property type="component" value="Unassembled WGS sequence"/>
</dbReference>
<evidence type="ECO:0000313" key="3">
    <source>
        <dbReference type="EMBL" id="MBL7629507.1"/>
    </source>
</evidence>
<dbReference type="AlphaFoldDB" id="A0A937UPU9"/>
<dbReference type="NCBIfam" id="TIGR03804">
    <property type="entry name" value="para_beta_helix"/>
    <property type="match status" value="2"/>
</dbReference>
<feature type="transmembrane region" description="Helical" evidence="1">
    <location>
        <begin position="395"/>
        <end position="417"/>
    </location>
</feature>